<keyword evidence="1" id="KW-0812">Transmembrane</keyword>
<keyword evidence="1" id="KW-1133">Transmembrane helix</keyword>
<sequence length="250" mass="27717">MATIKSAIRRGFTLIELLLVIAIIGLLTGLLVPSVERSMSKNRVANDIEVLRSKLEEVRLLAGSARDADEASSVTERPDTDRAGYYGIYFPPTDQLLGQKHFYALIRLSWPVNGWDPADPGNTAKRRFDPNTPGYCTPGQAAQDARNGSGDCLVERVNLSSGVTFTLLPYMWRNRVIAYRAPSQQLVELLCERPCENGANHWQENPSGPKFDQAGVSNANGIYFELNFSLKTARVKYAPYSAKLTVDYSL</sequence>
<dbReference type="NCBIfam" id="TIGR02532">
    <property type="entry name" value="IV_pilin_GFxxxE"/>
    <property type="match status" value="1"/>
</dbReference>
<dbReference type="InterPro" id="IPR045584">
    <property type="entry name" value="Pilin-like"/>
</dbReference>
<dbReference type="SUPFAM" id="SSF54523">
    <property type="entry name" value="Pili subunits"/>
    <property type="match status" value="1"/>
</dbReference>
<dbReference type="AlphaFoldDB" id="A0A1F5EC41"/>
<name>A0A1F5EC41_9BACT</name>
<keyword evidence="1" id="KW-0472">Membrane</keyword>
<dbReference type="PROSITE" id="PS00409">
    <property type="entry name" value="PROKAR_NTER_METHYL"/>
    <property type="match status" value="1"/>
</dbReference>
<dbReference type="Proteomes" id="UP000177481">
    <property type="component" value="Unassembled WGS sequence"/>
</dbReference>
<feature type="transmembrane region" description="Helical" evidence="1">
    <location>
        <begin position="12"/>
        <end position="32"/>
    </location>
</feature>
<evidence type="ECO:0008006" key="4">
    <source>
        <dbReference type="Google" id="ProtNLM"/>
    </source>
</evidence>
<evidence type="ECO:0000256" key="1">
    <source>
        <dbReference type="SAM" id="Phobius"/>
    </source>
</evidence>
<dbReference type="InterPro" id="IPR012902">
    <property type="entry name" value="N_methyl_site"/>
</dbReference>
<dbReference type="STRING" id="1797471.A3A71_01935"/>
<organism evidence="2 3">
    <name type="scientific">Candidatus Berkelbacteria bacterium RIFCSPLOWO2_01_FULL_50_28</name>
    <dbReference type="NCBI Taxonomy" id="1797471"/>
    <lineage>
        <taxon>Bacteria</taxon>
        <taxon>Candidatus Berkelbacteria</taxon>
    </lineage>
</organism>
<proteinExistence type="predicted"/>
<dbReference type="EMBL" id="MEZX01000002">
    <property type="protein sequence ID" value="OGD64784.1"/>
    <property type="molecule type" value="Genomic_DNA"/>
</dbReference>
<gene>
    <name evidence="2" type="ORF">A3A71_01935</name>
</gene>
<reference evidence="2 3" key="1">
    <citation type="journal article" date="2016" name="Nat. Commun.">
        <title>Thousands of microbial genomes shed light on interconnected biogeochemical processes in an aquifer system.</title>
        <authorList>
            <person name="Anantharaman K."/>
            <person name="Brown C.T."/>
            <person name="Hug L.A."/>
            <person name="Sharon I."/>
            <person name="Castelle C.J."/>
            <person name="Probst A.J."/>
            <person name="Thomas B.C."/>
            <person name="Singh A."/>
            <person name="Wilkins M.J."/>
            <person name="Karaoz U."/>
            <person name="Brodie E.L."/>
            <person name="Williams K.H."/>
            <person name="Hubbard S.S."/>
            <person name="Banfield J.F."/>
        </authorList>
    </citation>
    <scope>NUCLEOTIDE SEQUENCE [LARGE SCALE GENOMIC DNA]</scope>
</reference>
<dbReference type="Gene3D" id="3.30.700.10">
    <property type="entry name" value="Glycoprotein, Type 4 Pilin"/>
    <property type="match status" value="1"/>
</dbReference>
<evidence type="ECO:0000313" key="3">
    <source>
        <dbReference type="Proteomes" id="UP000177481"/>
    </source>
</evidence>
<protein>
    <recommendedName>
        <fullName evidence="4">Type II secretion system protein GspG C-terminal domain-containing protein</fullName>
    </recommendedName>
</protein>
<comment type="caution">
    <text evidence="2">The sequence shown here is derived from an EMBL/GenBank/DDBJ whole genome shotgun (WGS) entry which is preliminary data.</text>
</comment>
<accession>A0A1F5EC41</accession>
<dbReference type="Pfam" id="PF07963">
    <property type="entry name" value="N_methyl"/>
    <property type="match status" value="1"/>
</dbReference>
<evidence type="ECO:0000313" key="2">
    <source>
        <dbReference type="EMBL" id="OGD64784.1"/>
    </source>
</evidence>